<dbReference type="Ensembl" id="ENSMFAT00000099623.1">
    <property type="protein sequence ID" value="ENSMFAP00000054682.1"/>
    <property type="gene ID" value="ENSMFAG00000053986.1"/>
</dbReference>
<evidence type="ECO:0000313" key="2">
    <source>
        <dbReference type="Proteomes" id="UP000233100"/>
    </source>
</evidence>
<reference evidence="1 2" key="1">
    <citation type="submission" date="2013-03" db="EMBL/GenBank/DDBJ databases">
        <authorList>
            <person name="Warren W."/>
            <person name="Wilson R.K."/>
        </authorList>
    </citation>
    <scope>NUCLEOTIDE SEQUENCE</scope>
</reference>
<dbReference type="PANTHER" id="PTHR46254:SF3">
    <property type="entry name" value="SECRETED PROTEIN"/>
    <property type="match status" value="1"/>
</dbReference>
<keyword evidence="2" id="KW-1185">Reference proteome</keyword>
<evidence type="ECO:0000313" key="1">
    <source>
        <dbReference type="Ensembl" id="ENSMFAP00000054682.1"/>
    </source>
</evidence>
<dbReference type="Proteomes" id="UP000233100">
    <property type="component" value="Chromosome 19"/>
</dbReference>
<organism evidence="1 2">
    <name type="scientific">Macaca fascicularis</name>
    <name type="common">Crab-eating macaque</name>
    <name type="synonym">Cynomolgus monkey</name>
    <dbReference type="NCBI Taxonomy" id="9541"/>
    <lineage>
        <taxon>Eukaryota</taxon>
        <taxon>Metazoa</taxon>
        <taxon>Chordata</taxon>
        <taxon>Craniata</taxon>
        <taxon>Vertebrata</taxon>
        <taxon>Euteleostomi</taxon>
        <taxon>Mammalia</taxon>
        <taxon>Eutheria</taxon>
        <taxon>Euarchontoglires</taxon>
        <taxon>Primates</taxon>
        <taxon>Haplorrhini</taxon>
        <taxon>Catarrhini</taxon>
        <taxon>Cercopithecidae</taxon>
        <taxon>Cercopithecinae</taxon>
        <taxon>Macaca</taxon>
    </lineage>
</organism>
<dbReference type="GeneTree" id="ENSGT00940000164709"/>
<accession>A0A7N9CPE0</accession>
<dbReference type="PANTHER" id="PTHR46254">
    <property type="entry name" value="PROTEIN GVQW1-RELATED"/>
    <property type="match status" value="1"/>
</dbReference>
<reference evidence="1" key="2">
    <citation type="submission" date="2025-08" db="UniProtKB">
        <authorList>
            <consortium name="Ensembl"/>
        </authorList>
    </citation>
    <scope>IDENTIFICATION</scope>
</reference>
<protein>
    <submittedName>
        <fullName evidence="1">Uncharacterized protein</fullName>
    </submittedName>
</protein>
<proteinExistence type="predicted"/>
<dbReference type="AlphaFoldDB" id="A0A7N9CPE0"/>
<name>A0A7N9CPE0_MACFA</name>
<dbReference type="PRINTS" id="PR02045">
    <property type="entry name" value="F138DOMAIN"/>
</dbReference>
<sequence>HHECNSIYRKLLNREKRIYGDRTQNLGGFWGGSGLQLAYSHSKASLIPSSTSFFLRLSFTLVAQAGVQWCHLGSPQPPPPRFKRFSCLSLPSSWDYRHAPPRPANFVFLVETGFLHVGQTGLKLPTSGDLPASASPAEITGISHHARAFFFFFFFFETVSLCHPDWSAVA</sequence>
<reference evidence="1" key="3">
    <citation type="submission" date="2025-09" db="UniProtKB">
        <authorList>
            <consortium name="Ensembl"/>
        </authorList>
    </citation>
    <scope>IDENTIFICATION</scope>
</reference>